<dbReference type="InterPro" id="IPR038020">
    <property type="entry name" value="MbtH-like_sf"/>
</dbReference>
<evidence type="ECO:0000259" key="1">
    <source>
        <dbReference type="SMART" id="SM00923"/>
    </source>
</evidence>
<dbReference type="GO" id="GO:0019290">
    <property type="term" value="P:siderophore biosynthetic process"/>
    <property type="evidence" value="ECO:0007669"/>
    <property type="project" value="TreeGrafter"/>
</dbReference>
<dbReference type="PANTHER" id="PTHR38444:SF1">
    <property type="entry name" value="ENTEROBACTIN BIOSYNTHESIS PROTEIN YBDZ"/>
    <property type="match status" value="1"/>
</dbReference>
<comment type="caution">
    <text evidence="2">The sequence shown here is derived from an EMBL/GenBank/DDBJ whole genome shotgun (WGS) entry which is preliminary data.</text>
</comment>
<dbReference type="SMART" id="SM00923">
    <property type="entry name" value="MbtH"/>
    <property type="match status" value="1"/>
</dbReference>
<feature type="domain" description="MbtH-like" evidence="1">
    <location>
        <begin position="1"/>
        <end position="51"/>
    </location>
</feature>
<organism evidence="2 3">
    <name type="scientific">Azospirillum cavernae</name>
    <dbReference type="NCBI Taxonomy" id="2320860"/>
    <lineage>
        <taxon>Bacteria</taxon>
        <taxon>Pseudomonadati</taxon>
        <taxon>Pseudomonadota</taxon>
        <taxon>Alphaproteobacteria</taxon>
        <taxon>Rhodospirillales</taxon>
        <taxon>Azospirillaceae</taxon>
        <taxon>Azospirillum</taxon>
    </lineage>
</organism>
<dbReference type="RefSeq" id="WP_119829802.1">
    <property type="nucleotide sequence ID" value="NZ_QYUL01000001.1"/>
</dbReference>
<gene>
    <name evidence="2" type="ORF">D3877_06050</name>
</gene>
<keyword evidence="3" id="KW-1185">Reference proteome</keyword>
<evidence type="ECO:0000313" key="3">
    <source>
        <dbReference type="Proteomes" id="UP000283458"/>
    </source>
</evidence>
<dbReference type="SUPFAM" id="SSF160582">
    <property type="entry name" value="MbtH-like"/>
    <property type="match status" value="1"/>
</dbReference>
<dbReference type="Proteomes" id="UP000283458">
    <property type="component" value="Unassembled WGS sequence"/>
</dbReference>
<dbReference type="AlphaFoldDB" id="A0A418W2D0"/>
<dbReference type="Gene3D" id="3.90.820.10">
    <property type="entry name" value="Structural Genomics, Unknown Function 30-nov-00 1gh9 Mol_id"/>
    <property type="match status" value="1"/>
</dbReference>
<protein>
    <submittedName>
        <fullName evidence="2">MbtH family protein</fullName>
    </submittedName>
</protein>
<dbReference type="PANTHER" id="PTHR38444">
    <property type="entry name" value="ENTEROBACTIN BIOSYNTHESIS PROTEIN YBDZ"/>
    <property type="match status" value="1"/>
</dbReference>
<dbReference type="OrthoDB" id="7584480at2"/>
<accession>A0A418W2D0</accession>
<dbReference type="EMBL" id="QYUL01000001">
    <property type="protein sequence ID" value="RJF84161.1"/>
    <property type="molecule type" value="Genomic_DNA"/>
</dbReference>
<dbReference type="InterPro" id="IPR005153">
    <property type="entry name" value="MbtH-like_dom"/>
</dbReference>
<dbReference type="GO" id="GO:0005829">
    <property type="term" value="C:cytosol"/>
    <property type="evidence" value="ECO:0007669"/>
    <property type="project" value="TreeGrafter"/>
</dbReference>
<dbReference type="InterPro" id="IPR037407">
    <property type="entry name" value="MLP_fam"/>
</dbReference>
<dbReference type="Pfam" id="PF03621">
    <property type="entry name" value="MbtH"/>
    <property type="match status" value="1"/>
</dbReference>
<evidence type="ECO:0000313" key="2">
    <source>
        <dbReference type="EMBL" id="RJF84161.1"/>
    </source>
</evidence>
<sequence length="69" mass="8062">MAWDDADQRLLVVVNDEEQYSLWPSYKPIPEGWRRDGVEGTKDECMAHIDRVWTDMRPLSLRRALDAAS</sequence>
<name>A0A418W2D0_9PROT</name>
<reference evidence="2 3" key="1">
    <citation type="submission" date="2018-09" db="EMBL/GenBank/DDBJ databases">
        <authorList>
            <person name="Zhu H."/>
        </authorList>
    </citation>
    <scope>NUCLEOTIDE SEQUENCE [LARGE SCALE GENOMIC DNA]</scope>
    <source>
        <strain evidence="2 3">K2W22B-5</strain>
    </source>
</reference>
<proteinExistence type="predicted"/>